<comment type="caution">
    <text evidence="3">The sequence shown here is derived from an EMBL/GenBank/DDBJ whole genome shotgun (WGS) entry which is preliminary data.</text>
</comment>
<feature type="transmembrane region" description="Helical" evidence="1">
    <location>
        <begin position="210"/>
        <end position="230"/>
    </location>
</feature>
<keyword evidence="1" id="KW-1133">Transmembrane helix</keyword>
<dbReference type="PANTHER" id="PTHR40465">
    <property type="entry name" value="CHROMOSOME 1, WHOLE GENOME SHOTGUN SEQUENCE"/>
    <property type="match status" value="1"/>
</dbReference>
<dbReference type="EMBL" id="JANIEX010000001">
    <property type="protein sequence ID" value="KAJ3576988.1"/>
    <property type="molecule type" value="Genomic_DNA"/>
</dbReference>
<dbReference type="Proteomes" id="UP001213000">
    <property type="component" value="Unassembled WGS sequence"/>
</dbReference>
<dbReference type="PANTHER" id="PTHR40465:SF1">
    <property type="entry name" value="DUF6534 DOMAIN-CONTAINING PROTEIN"/>
    <property type="match status" value="1"/>
</dbReference>
<reference evidence="3" key="1">
    <citation type="submission" date="2022-07" db="EMBL/GenBank/DDBJ databases">
        <title>Genome Sequence of Leucocoprinus birnbaumii.</title>
        <authorList>
            <person name="Buettner E."/>
        </authorList>
    </citation>
    <scope>NUCLEOTIDE SEQUENCE</scope>
    <source>
        <strain evidence="3">VT141</strain>
    </source>
</reference>
<feature type="transmembrane region" description="Helical" evidence="1">
    <location>
        <begin position="182"/>
        <end position="204"/>
    </location>
</feature>
<dbReference type="InterPro" id="IPR045339">
    <property type="entry name" value="DUF6534"/>
</dbReference>
<dbReference type="AlphaFoldDB" id="A0AAD5W4A6"/>
<gene>
    <name evidence="3" type="ORF">NP233_g28</name>
</gene>
<keyword evidence="4" id="KW-1185">Reference proteome</keyword>
<feature type="domain" description="DUF6534" evidence="2">
    <location>
        <begin position="146"/>
        <end position="232"/>
    </location>
</feature>
<organism evidence="3 4">
    <name type="scientific">Leucocoprinus birnbaumii</name>
    <dbReference type="NCBI Taxonomy" id="56174"/>
    <lineage>
        <taxon>Eukaryota</taxon>
        <taxon>Fungi</taxon>
        <taxon>Dikarya</taxon>
        <taxon>Basidiomycota</taxon>
        <taxon>Agaricomycotina</taxon>
        <taxon>Agaricomycetes</taxon>
        <taxon>Agaricomycetidae</taxon>
        <taxon>Agaricales</taxon>
        <taxon>Agaricineae</taxon>
        <taxon>Agaricaceae</taxon>
        <taxon>Leucocoprinus</taxon>
    </lineage>
</organism>
<evidence type="ECO:0000259" key="2">
    <source>
        <dbReference type="Pfam" id="PF20152"/>
    </source>
</evidence>
<name>A0AAD5W4A6_9AGAR</name>
<accession>A0AAD5W4A6</accession>
<dbReference type="Pfam" id="PF20152">
    <property type="entry name" value="DUF6534"/>
    <property type="match status" value="1"/>
</dbReference>
<proteinExistence type="predicted"/>
<feature type="transmembrane region" description="Helical" evidence="1">
    <location>
        <begin position="64"/>
        <end position="88"/>
    </location>
</feature>
<evidence type="ECO:0000256" key="1">
    <source>
        <dbReference type="SAM" id="Phobius"/>
    </source>
</evidence>
<keyword evidence="1" id="KW-0472">Membrane</keyword>
<feature type="transmembrane region" description="Helical" evidence="1">
    <location>
        <begin position="32"/>
        <end position="52"/>
    </location>
</feature>
<sequence>MSTTTAATPSPSAMTPALPDVRLSDTRWIKLLVLYLFVAETVNTGIDIAMMFQPLILDYGHPLTVFPTVFAAQPITVVSISVPIQLFFAWRIRALTKQSIISAIIAVLSLASFAGGLWTTILITIVKLFSRKPELHWPALVWFLTAAIADIMITVTLVINLSRRKTGFASTDDVIAKLIRMTVQTGMITAFFAVADVIFFMTLPHMALNFVWDLALTKIYAICLLSTLNARSDLRDQSSRVSCGHCQSTTIAINRNPSAYMDKSPIHVQSSMFEMDKLESNGYDKSFGQTSLPNYSSDQHGITITKSPLEMVKFM</sequence>
<protein>
    <recommendedName>
        <fullName evidence="2">DUF6534 domain-containing protein</fullName>
    </recommendedName>
</protein>
<keyword evidence="1" id="KW-0812">Transmembrane</keyword>
<feature type="transmembrane region" description="Helical" evidence="1">
    <location>
        <begin position="100"/>
        <end position="125"/>
    </location>
</feature>
<evidence type="ECO:0000313" key="4">
    <source>
        <dbReference type="Proteomes" id="UP001213000"/>
    </source>
</evidence>
<evidence type="ECO:0000313" key="3">
    <source>
        <dbReference type="EMBL" id="KAJ3576988.1"/>
    </source>
</evidence>
<feature type="transmembrane region" description="Helical" evidence="1">
    <location>
        <begin position="137"/>
        <end position="161"/>
    </location>
</feature>